<accession>A0A377NB57</accession>
<keyword evidence="1" id="KW-0503">Monooxygenase</keyword>
<sequence length="53" mass="5994">MLDEIATVPGTEGILLTFDDFVNGIENFGQYIQPLMKTRQDVLTHNIEQKEVA</sequence>
<keyword evidence="1" id="KW-0560">Oxidoreductase</keyword>
<name>A0A377NB57_9GAMM</name>
<gene>
    <name evidence="1" type="primary">rutA_1</name>
    <name evidence="1" type="ORF">NCTC12157_01681</name>
</gene>
<dbReference type="Proteomes" id="UP000254304">
    <property type="component" value="Unassembled WGS sequence"/>
</dbReference>
<dbReference type="EMBL" id="UGGO01000001">
    <property type="protein sequence ID" value="STQ43979.1"/>
    <property type="molecule type" value="Genomic_DNA"/>
</dbReference>
<organism evidence="1 2">
    <name type="scientific">Ewingella americana</name>
    <dbReference type="NCBI Taxonomy" id="41202"/>
    <lineage>
        <taxon>Bacteria</taxon>
        <taxon>Pseudomonadati</taxon>
        <taxon>Pseudomonadota</taxon>
        <taxon>Gammaproteobacteria</taxon>
        <taxon>Enterobacterales</taxon>
        <taxon>Yersiniaceae</taxon>
        <taxon>Ewingella</taxon>
    </lineage>
</organism>
<dbReference type="EC" id="1.14.14.-" evidence="1"/>
<evidence type="ECO:0000313" key="1">
    <source>
        <dbReference type="EMBL" id="STQ43979.1"/>
    </source>
</evidence>
<evidence type="ECO:0000313" key="2">
    <source>
        <dbReference type="Proteomes" id="UP000254304"/>
    </source>
</evidence>
<protein>
    <submittedName>
        <fullName evidence="1">Pyrimidine monooxygenase RutA</fullName>
        <ecNumber evidence="1">1.14.14.-</ecNumber>
    </submittedName>
</protein>
<dbReference type="AlphaFoldDB" id="A0A377NB57"/>
<proteinExistence type="predicted"/>
<reference evidence="1 2" key="1">
    <citation type="submission" date="2018-06" db="EMBL/GenBank/DDBJ databases">
        <authorList>
            <consortium name="Pathogen Informatics"/>
            <person name="Doyle S."/>
        </authorList>
    </citation>
    <scope>NUCLEOTIDE SEQUENCE [LARGE SCALE GENOMIC DNA]</scope>
    <source>
        <strain evidence="1 2">NCTC12157</strain>
    </source>
</reference>
<dbReference type="GO" id="GO:0004497">
    <property type="term" value="F:monooxygenase activity"/>
    <property type="evidence" value="ECO:0007669"/>
    <property type="project" value="UniProtKB-KW"/>
</dbReference>